<gene>
    <name evidence="1" type="ORF">AVEN_128259_1</name>
</gene>
<keyword evidence="2" id="KW-1185">Reference proteome</keyword>
<organism evidence="1 2">
    <name type="scientific">Araneus ventricosus</name>
    <name type="common">Orbweaver spider</name>
    <name type="synonym">Epeira ventricosa</name>
    <dbReference type="NCBI Taxonomy" id="182803"/>
    <lineage>
        <taxon>Eukaryota</taxon>
        <taxon>Metazoa</taxon>
        <taxon>Ecdysozoa</taxon>
        <taxon>Arthropoda</taxon>
        <taxon>Chelicerata</taxon>
        <taxon>Arachnida</taxon>
        <taxon>Araneae</taxon>
        <taxon>Araneomorphae</taxon>
        <taxon>Entelegynae</taxon>
        <taxon>Araneoidea</taxon>
        <taxon>Araneidae</taxon>
        <taxon>Araneus</taxon>
    </lineage>
</organism>
<name>A0A4Y2SQ80_ARAVE</name>
<comment type="caution">
    <text evidence="1">The sequence shown here is derived from an EMBL/GenBank/DDBJ whole genome shotgun (WGS) entry which is preliminary data.</text>
</comment>
<protein>
    <submittedName>
        <fullName evidence="1">Uncharacterized protein</fullName>
    </submittedName>
</protein>
<sequence>MNNKEEISVQHLFNTANERLQKVLEMLFQSTTALHSTKPFLGEGIDLFQCNQLSREPHTTSCSQHSRRPNVTFHQECSAQPMKLCLLRSSNSRPPHQDIPWTSNNPTRKTQIQVRCGENGHEKCCVQDEMCGPREGWSH</sequence>
<evidence type="ECO:0000313" key="2">
    <source>
        <dbReference type="Proteomes" id="UP000499080"/>
    </source>
</evidence>
<evidence type="ECO:0000313" key="1">
    <source>
        <dbReference type="EMBL" id="GBN90482.1"/>
    </source>
</evidence>
<proteinExistence type="predicted"/>
<dbReference type="Proteomes" id="UP000499080">
    <property type="component" value="Unassembled WGS sequence"/>
</dbReference>
<accession>A0A4Y2SQ80</accession>
<dbReference type="AlphaFoldDB" id="A0A4Y2SQ80"/>
<dbReference type="EMBL" id="BGPR01023358">
    <property type="protein sequence ID" value="GBN90482.1"/>
    <property type="molecule type" value="Genomic_DNA"/>
</dbReference>
<reference evidence="1 2" key="1">
    <citation type="journal article" date="2019" name="Sci. Rep.">
        <title>Orb-weaving spider Araneus ventricosus genome elucidates the spidroin gene catalogue.</title>
        <authorList>
            <person name="Kono N."/>
            <person name="Nakamura H."/>
            <person name="Ohtoshi R."/>
            <person name="Moran D.A.P."/>
            <person name="Shinohara A."/>
            <person name="Yoshida Y."/>
            <person name="Fujiwara M."/>
            <person name="Mori M."/>
            <person name="Tomita M."/>
            <person name="Arakawa K."/>
        </authorList>
    </citation>
    <scope>NUCLEOTIDE SEQUENCE [LARGE SCALE GENOMIC DNA]</scope>
</reference>